<dbReference type="EMBL" id="BDUD01000001">
    <property type="protein sequence ID" value="GBG19077.1"/>
    <property type="molecule type" value="Genomic_DNA"/>
</dbReference>
<dbReference type="AlphaFoldDB" id="A0A2R5FJX9"/>
<sequence>MVINTCRVLGKRERGKGKEKIFNLFPKPNSELKIQKPSSIDMVISIFDCLNKNPASYRNWVYKVMGIFYLSNLENPSGFQNCQSHLMLLDDYQR</sequence>
<keyword evidence="2" id="KW-1185">Reference proteome</keyword>
<gene>
    <name evidence="1" type="ORF">NIES4072_27440</name>
</gene>
<protein>
    <submittedName>
        <fullName evidence="1">Uncharacterized protein</fullName>
    </submittedName>
</protein>
<comment type="caution">
    <text evidence="1">The sequence shown here is derived from an EMBL/GenBank/DDBJ whole genome shotgun (WGS) entry which is preliminary data.</text>
</comment>
<evidence type="ECO:0000313" key="2">
    <source>
        <dbReference type="Proteomes" id="UP000245124"/>
    </source>
</evidence>
<organism evidence="1 2">
    <name type="scientific">Nostoc commune NIES-4072</name>
    <dbReference type="NCBI Taxonomy" id="2005467"/>
    <lineage>
        <taxon>Bacteria</taxon>
        <taxon>Bacillati</taxon>
        <taxon>Cyanobacteriota</taxon>
        <taxon>Cyanophyceae</taxon>
        <taxon>Nostocales</taxon>
        <taxon>Nostocaceae</taxon>
        <taxon>Nostoc</taxon>
    </lineage>
</organism>
<proteinExistence type="predicted"/>
<reference evidence="1 2" key="1">
    <citation type="submission" date="2017-06" db="EMBL/GenBank/DDBJ databases">
        <title>Genome sequencing of cyanobaciteial culture collection at National Institute for Environmental Studies (NIES).</title>
        <authorList>
            <person name="Hirose Y."/>
            <person name="Shimura Y."/>
            <person name="Fujisawa T."/>
            <person name="Nakamura Y."/>
            <person name="Kawachi M."/>
        </authorList>
    </citation>
    <scope>NUCLEOTIDE SEQUENCE [LARGE SCALE GENOMIC DNA]</scope>
    <source>
        <strain evidence="1 2">NIES-4072</strain>
    </source>
</reference>
<evidence type="ECO:0000313" key="1">
    <source>
        <dbReference type="EMBL" id="GBG19077.1"/>
    </source>
</evidence>
<accession>A0A2R5FJX9</accession>
<name>A0A2R5FJX9_NOSCO</name>
<dbReference type="Proteomes" id="UP000245124">
    <property type="component" value="Unassembled WGS sequence"/>
</dbReference>